<name>A0A1I7ZH01_9BILA</name>
<dbReference type="InterPro" id="IPR000536">
    <property type="entry name" value="Nucl_hrmn_rcpt_lig-bd"/>
</dbReference>
<feature type="domain" description="Nuclear receptor" evidence="13">
    <location>
        <begin position="294"/>
        <end position="369"/>
    </location>
</feature>
<protein>
    <submittedName>
        <fullName evidence="16">Nuclear receptor domain-containing protein</fullName>
    </submittedName>
</protein>
<dbReference type="InterPro" id="IPR052499">
    <property type="entry name" value="C.elegans_NHRs"/>
</dbReference>
<evidence type="ECO:0000256" key="8">
    <source>
        <dbReference type="ARBA" id="ARBA00023163"/>
    </source>
</evidence>
<dbReference type="CDD" id="cd06960">
    <property type="entry name" value="NR_DBD_HNF4A"/>
    <property type="match status" value="1"/>
</dbReference>
<dbReference type="Pfam" id="PF00104">
    <property type="entry name" value="Hormone_recep"/>
    <property type="match status" value="1"/>
</dbReference>
<dbReference type="FunFam" id="1.10.565.10:FF:000045">
    <property type="entry name" value="Nuclear Hormone Receptor family"/>
    <property type="match status" value="1"/>
</dbReference>
<dbReference type="SMART" id="SM00399">
    <property type="entry name" value="ZnF_C4"/>
    <property type="match status" value="1"/>
</dbReference>
<feature type="compositionally biased region" description="Polar residues" evidence="12">
    <location>
        <begin position="798"/>
        <end position="823"/>
    </location>
</feature>
<dbReference type="CDD" id="cd06157">
    <property type="entry name" value="NR_LBD"/>
    <property type="match status" value="1"/>
</dbReference>
<dbReference type="PANTHER" id="PTHR47630:SF8">
    <property type="entry name" value="NUCLEAR HORMONE RECEPTOR FAMILY MEMBER NHR-34"/>
    <property type="match status" value="1"/>
</dbReference>
<dbReference type="AlphaFoldDB" id="A0A1I7ZH01"/>
<dbReference type="PRINTS" id="PR00398">
    <property type="entry name" value="STRDHORMONER"/>
</dbReference>
<dbReference type="Pfam" id="PF00105">
    <property type="entry name" value="zf-C4"/>
    <property type="match status" value="1"/>
</dbReference>
<comment type="function">
    <text evidence="11">Orphan nuclear receptor.</text>
</comment>
<dbReference type="GO" id="GO:0003700">
    <property type="term" value="F:DNA-binding transcription factor activity"/>
    <property type="evidence" value="ECO:0007669"/>
    <property type="project" value="InterPro"/>
</dbReference>
<feature type="region of interest" description="Disordered" evidence="12">
    <location>
        <begin position="1"/>
        <end position="44"/>
    </location>
</feature>
<sequence>MLSLPGLLLSRSPMQKRESWKPVPHSADACSASAPPSSSTPSTTRSLINAVSAAVNMRMFAHTRLLYRSRHELGKTRSHYDVVYTHSGDSRSPHVFPSIAPLQRANDTPRSLNSLRRLSVLRVVRRWSVASAAGTFATLSFCQSTLDSGYHHLFFDLSRPFPRRRILRKGGSCAVRYKPLTKRDRRTAVRLKSFSPQIVSIVSSPTPCVPMASMIPGGGPVPVVSAPLMHSGTPVITIPNSTMEFIQPKIECNLSPVIHHGQQQPSLLHQPSVSAAPDGYDASCSGGKILPGAVMKCRVCGDARAGRHYGTIACNGCKGFFRRSIWEQRDYSCRFGGKCQVVQEYRNRCRACRLRKCFEVGMDARAVQSERDKHKKRSNGSRGSPPVDENIVTVSAAALATTSASMHGAGLPLHTPVNAVSHQSVPTSHVTGGVVNRAFAETLSCGDMYIKQEPNVNMHHHRSAPQQQQAPTSTPLSQPQLLQAISGNQINVVQPRLKNETLVEYLMKLEQICDSMTDPAEEKTDITEEFDRLCRVDVTIEAAFRQPGVVAKRTPPRWTAERLTTLDDVHIGWCRSFVLCVDWAMIMEDYKTLSVEDQYTLLRNRVVSVNWLAHTYKTFKSGCDGVALVNGSYYPRDKELQKTMDPGCNHYFGILSEHLMLDLVFPMREMSMDEGEFCILKALILFTVDRRLSDEGKAHVNRVREKYIDGLYDHVKSQHPHLPEKQICNRVSKLLLLLPSITHLSQQEDDNVQFLALFNIANLNGLPYELHSSIKQMIRNTDISSPPSGVVPQPQQQTAVSQPMMNNSHQTHNGQTSQSQQQPPHIHTRLDMNNGHQISEVTSATGPPLGPIHGSDMRGHHMKYEDAGQVDEAMVTTTTTSPQQHQMQKPYLQKVGRYWP</sequence>
<feature type="compositionally biased region" description="Low complexity" evidence="12">
    <location>
        <begin position="464"/>
        <end position="477"/>
    </location>
</feature>
<proteinExistence type="inferred from homology"/>
<evidence type="ECO:0000256" key="3">
    <source>
        <dbReference type="ARBA" id="ARBA00022723"/>
    </source>
</evidence>
<dbReference type="GO" id="GO:0000978">
    <property type="term" value="F:RNA polymerase II cis-regulatory region sequence-specific DNA binding"/>
    <property type="evidence" value="ECO:0007669"/>
    <property type="project" value="InterPro"/>
</dbReference>
<dbReference type="FunFam" id="3.30.50.10:FF:000030">
    <property type="entry name" value="Nuclear Hormone Receptor family"/>
    <property type="match status" value="1"/>
</dbReference>
<keyword evidence="4" id="KW-0863">Zinc-finger</keyword>
<dbReference type="Gene3D" id="1.10.565.10">
    <property type="entry name" value="Retinoid X Receptor"/>
    <property type="match status" value="1"/>
</dbReference>
<feature type="region of interest" description="Disordered" evidence="12">
    <location>
        <begin position="780"/>
        <end position="830"/>
    </location>
</feature>
<dbReference type="InterPro" id="IPR049636">
    <property type="entry name" value="HNF4-like_DBD"/>
</dbReference>
<dbReference type="PROSITE" id="PS51843">
    <property type="entry name" value="NR_LBD"/>
    <property type="match status" value="1"/>
</dbReference>
<comment type="subcellular location">
    <subcellularLocation>
        <location evidence="1">Nucleus</location>
    </subcellularLocation>
</comment>
<dbReference type="PANTHER" id="PTHR47630">
    <property type="entry name" value="NUCLEAR HORMONE RECEPTOR FAMILY-RELATED-RELATED"/>
    <property type="match status" value="1"/>
</dbReference>
<dbReference type="GO" id="GO:0005634">
    <property type="term" value="C:nucleus"/>
    <property type="evidence" value="ECO:0007669"/>
    <property type="project" value="UniProtKB-SubCell"/>
</dbReference>
<dbReference type="InterPro" id="IPR013088">
    <property type="entry name" value="Znf_NHR/GATA"/>
</dbReference>
<feature type="compositionally biased region" description="Low complexity" evidence="12">
    <location>
        <begin position="26"/>
        <end position="44"/>
    </location>
</feature>
<feature type="compositionally biased region" description="Low complexity" evidence="12">
    <location>
        <begin position="784"/>
        <end position="797"/>
    </location>
</feature>
<evidence type="ECO:0000256" key="1">
    <source>
        <dbReference type="ARBA" id="ARBA00004123"/>
    </source>
</evidence>
<evidence type="ECO:0000256" key="4">
    <source>
        <dbReference type="ARBA" id="ARBA00022771"/>
    </source>
</evidence>
<dbReference type="PRINTS" id="PR00047">
    <property type="entry name" value="STROIDFINGER"/>
</dbReference>
<evidence type="ECO:0000256" key="7">
    <source>
        <dbReference type="ARBA" id="ARBA00023125"/>
    </source>
</evidence>
<evidence type="ECO:0000313" key="15">
    <source>
        <dbReference type="Proteomes" id="UP000095287"/>
    </source>
</evidence>
<evidence type="ECO:0000256" key="9">
    <source>
        <dbReference type="ARBA" id="ARBA00023170"/>
    </source>
</evidence>
<evidence type="ECO:0000256" key="2">
    <source>
        <dbReference type="ARBA" id="ARBA00005993"/>
    </source>
</evidence>
<dbReference type="GO" id="GO:0008270">
    <property type="term" value="F:zinc ion binding"/>
    <property type="evidence" value="ECO:0007669"/>
    <property type="project" value="UniProtKB-KW"/>
</dbReference>
<feature type="compositionally biased region" description="Low complexity" evidence="12">
    <location>
        <begin position="1"/>
        <end position="13"/>
    </location>
</feature>
<accession>A0A1I7ZH01</accession>
<keyword evidence="6" id="KW-0805">Transcription regulation</keyword>
<evidence type="ECO:0000256" key="6">
    <source>
        <dbReference type="ARBA" id="ARBA00023015"/>
    </source>
</evidence>
<keyword evidence="10" id="KW-0539">Nucleus</keyword>
<keyword evidence="9" id="KW-0675">Receptor</keyword>
<keyword evidence="7" id="KW-0238">DNA-binding</keyword>
<dbReference type="Gene3D" id="3.30.50.10">
    <property type="entry name" value="Erythroid Transcription Factor GATA-1, subunit A"/>
    <property type="match status" value="1"/>
</dbReference>
<dbReference type="SMART" id="SM00430">
    <property type="entry name" value="HOLI"/>
    <property type="match status" value="1"/>
</dbReference>
<feature type="region of interest" description="Disordered" evidence="12">
    <location>
        <begin position="458"/>
        <end position="477"/>
    </location>
</feature>
<evidence type="ECO:0000256" key="10">
    <source>
        <dbReference type="ARBA" id="ARBA00023242"/>
    </source>
</evidence>
<reference evidence="16" key="1">
    <citation type="submission" date="2016-11" db="UniProtKB">
        <authorList>
            <consortium name="WormBaseParasite"/>
        </authorList>
    </citation>
    <scope>IDENTIFICATION</scope>
</reference>
<dbReference type="SUPFAM" id="SSF48508">
    <property type="entry name" value="Nuclear receptor ligand-binding domain"/>
    <property type="match status" value="1"/>
</dbReference>
<evidence type="ECO:0000256" key="12">
    <source>
        <dbReference type="SAM" id="MobiDB-lite"/>
    </source>
</evidence>
<keyword evidence="3" id="KW-0479">Metal-binding</keyword>
<evidence type="ECO:0000256" key="5">
    <source>
        <dbReference type="ARBA" id="ARBA00022833"/>
    </source>
</evidence>
<dbReference type="SUPFAM" id="SSF57716">
    <property type="entry name" value="Glucocorticoid receptor-like (DNA-binding domain)"/>
    <property type="match status" value="1"/>
</dbReference>
<keyword evidence="15" id="KW-1185">Reference proteome</keyword>
<dbReference type="InterPro" id="IPR035500">
    <property type="entry name" value="NHR-like_dom_sf"/>
</dbReference>
<dbReference type="PROSITE" id="PS00031">
    <property type="entry name" value="NUCLEAR_REC_DBD_1"/>
    <property type="match status" value="1"/>
</dbReference>
<organism evidence="15 16">
    <name type="scientific">Steinernema glaseri</name>
    <dbReference type="NCBI Taxonomy" id="37863"/>
    <lineage>
        <taxon>Eukaryota</taxon>
        <taxon>Metazoa</taxon>
        <taxon>Ecdysozoa</taxon>
        <taxon>Nematoda</taxon>
        <taxon>Chromadorea</taxon>
        <taxon>Rhabditida</taxon>
        <taxon>Tylenchina</taxon>
        <taxon>Panagrolaimomorpha</taxon>
        <taxon>Strongyloidoidea</taxon>
        <taxon>Steinernematidae</taxon>
        <taxon>Steinernema</taxon>
    </lineage>
</organism>
<dbReference type="WBParaSite" id="L893_g263.t1">
    <property type="protein sequence ID" value="L893_g263.t1"/>
    <property type="gene ID" value="L893_g263"/>
</dbReference>
<dbReference type="InterPro" id="IPR001628">
    <property type="entry name" value="Znf_hrmn_rcpt"/>
</dbReference>
<comment type="similarity">
    <text evidence="2">Belongs to the nuclear hormone receptor family.</text>
</comment>
<dbReference type="PROSITE" id="PS51030">
    <property type="entry name" value="NUCLEAR_REC_DBD_2"/>
    <property type="match status" value="1"/>
</dbReference>
<feature type="region of interest" description="Disordered" evidence="12">
    <location>
        <begin position="368"/>
        <end position="388"/>
    </location>
</feature>
<dbReference type="Proteomes" id="UP000095287">
    <property type="component" value="Unplaced"/>
</dbReference>
<evidence type="ECO:0000313" key="16">
    <source>
        <dbReference type="WBParaSite" id="L893_g263.t1"/>
    </source>
</evidence>
<keyword evidence="5" id="KW-0862">Zinc</keyword>
<evidence type="ECO:0000259" key="14">
    <source>
        <dbReference type="PROSITE" id="PS51843"/>
    </source>
</evidence>
<dbReference type="InterPro" id="IPR001723">
    <property type="entry name" value="Nuclear_hrmn_rcpt"/>
</dbReference>
<evidence type="ECO:0000259" key="13">
    <source>
        <dbReference type="PROSITE" id="PS51030"/>
    </source>
</evidence>
<keyword evidence="8" id="KW-0804">Transcription</keyword>
<feature type="domain" description="NR LBD" evidence="14">
    <location>
        <begin position="498"/>
        <end position="774"/>
    </location>
</feature>
<evidence type="ECO:0000256" key="11">
    <source>
        <dbReference type="ARBA" id="ARBA00037512"/>
    </source>
</evidence>